<dbReference type="Pfam" id="PF00702">
    <property type="entry name" value="Hydrolase"/>
    <property type="match status" value="1"/>
</dbReference>
<name>A0ABU0MT40_9PROT</name>
<comment type="caution">
    <text evidence="1">The sequence shown here is derived from an EMBL/GenBank/DDBJ whole genome shotgun (WGS) entry which is preliminary data.</text>
</comment>
<dbReference type="Gene3D" id="3.40.50.1000">
    <property type="entry name" value="HAD superfamily/HAD-like"/>
    <property type="match status" value="1"/>
</dbReference>
<dbReference type="NCBIfam" id="TIGR01509">
    <property type="entry name" value="HAD-SF-IA-v3"/>
    <property type="match status" value="1"/>
</dbReference>
<keyword evidence="1" id="KW-0378">Hydrolase</keyword>
<dbReference type="SFLD" id="SFLDS00003">
    <property type="entry name" value="Haloacid_Dehalogenase"/>
    <property type="match status" value="1"/>
</dbReference>
<dbReference type="InterPro" id="IPR006439">
    <property type="entry name" value="HAD-SF_hydro_IA"/>
</dbReference>
<dbReference type="Gene3D" id="1.10.150.240">
    <property type="entry name" value="Putative phosphatase, domain 2"/>
    <property type="match status" value="1"/>
</dbReference>
<evidence type="ECO:0000313" key="1">
    <source>
        <dbReference type="EMBL" id="MDQ0536660.1"/>
    </source>
</evidence>
<dbReference type="SUPFAM" id="SSF56784">
    <property type="entry name" value="HAD-like"/>
    <property type="match status" value="1"/>
</dbReference>
<dbReference type="PROSITE" id="PS01228">
    <property type="entry name" value="COF_1"/>
    <property type="match status" value="1"/>
</dbReference>
<dbReference type="InterPro" id="IPR036412">
    <property type="entry name" value="HAD-like_sf"/>
</dbReference>
<accession>A0ABU0MT40</accession>
<dbReference type="EMBL" id="JAUSVU010000029">
    <property type="protein sequence ID" value="MDQ0536660.1"/>
    <property type="molecule type" value="Genomic_DNA"/>
</dbReference>
<dbReference type="Proteomes" id="UP001244552">
    <property type="component" value="Unassembled WGS sequence"/>
</dbReference>
<dbReference type="RefSeq" id="WP_209989486.1">
    <property type="nucleotide sequence ID" value="NZ_JAGINO010000029.1"/>
</dbReference>
<dbReference type="SFLD" id="SFLDG01129">
    <property type="entry name" value="C1.5:_HAD__Beta-PGM__Phosphata"/>
    <property type="match status" value="1"/>
</dbReference>
<dbReference type="PANTHER" id="PTHR43481">
    <property type="entry name" value="FRUCTOSE-1-PHOSPHATE PHOSPHATASE"/>
    <property type="match status" value="1"/>
</dbReference>
<protein>
    <submittedName>
        <fullName evidence="1">Sugar-phosphatase</fullName>
        <ecNumber evidence="1">3.1.3.23</ecNumber>
    </submittedName>
</protein>
<keyword evidence="2" id="KW-1185">Reference proteome</keyword>
<dbReference type="GO" id="GO:0050308">
    <property type="term" value="F:sugar-phosphatase activity"/>
    <property type="evidence" value="ECO:0007669"/>
    <property type="project" value="UniProtKB-EC"/>
</dbReference>
<evidence type="ECO:0000313" key="2">
    <source>
        <dbReference type="Proteomes" id="UP001244552"/>
    </source>
</evidence>
<dbReference type="EC" id="3.1.3.23" evidence="1"/>
<reference evidence="1 2" key="1">
    <citation type="submission" date="2023-07" db="EMBL/GenBank/DDBJ databases">
        <title>Genomic Encyclopedia of Type Strains, Phase IV (KMG-IV): sequencing the most valuable type-strain genomes for metagenomic binning, comparative biology and taxonomic classification.</title>
        <authorList>
            <person name="Goeker M."/>
        </authorList>
    </citation>
    <scope>NUCLEOTIDE SEQUENCE [LARGE SCALE GENOMIC DNA]</scope>
    <source>
        <strain evidence="1 2">DSM 19922</strain>
    </source>
</reference>
<sequence length="247" mass="25947">MQPIDAVLLDMDGTILTSIRAAERIWSAWALRHGIDVDAFLPTIHGVRAVETIRRLGLPGVDPEAEAAAITQSEIDDTDGIEAIAGALEFLTALPGDRWAIVTSAPRALALRRIEAAGLPVPEILVTADDVERGKPAPDCFRLAAERLGTTADRCLVMEDSAAGIAAAQSAGASVLVVTATHQTPMDADPTAPVHAMIADYRDLALERSSDGSITIRHIGSVAGRQARPCFLIASPSRSHPRSAAGV</sequence>
<proteinExistence type="predicted"/>
<dbReference type="PANTHER" id="PTHR43481:SF4">
    <property type="entry name" value="GLYCEROL-1-PHOSPHATE PHOSPHOHYDROLASE 1-RELATED"/>
    <property type="match status" value="1"/>
</dbReference>
<dbReference type="InterPro" id="IPR051806">
    <property type="entry name" value="HAD-like_SPP"/>
</dbReference>
<gene>
    <name evidence="1" type="ORF">QO018_005557</name>
</gene>
<dbReference type="InterPro" id="IPR023214">
    <property type="entry name" value="HAD_sf"/>
</dbReference>
<dbReference type="InterPro" id="IPR023198">
    <property type="entry name" value="PGP-like_dom2"/>
</dbReference>
<organism evidence="1 2">
    <name type="scientific">Azospirillum picis</name>
    <dbReference type="NCBI Taxonomy" id="488438"/>
    <lineage>
        <taxon>Bacteria</taxon>
        <taxon>Pseudomonadati</taxon>
        <taxon>Pseudomonadota</taxon>
        <taxon>Alphaproteobacteria</taxon>
        <taxon>Rhodospirillales</taxon>
        <taxon>Azospirillaceae</taxon>
        <taxon>Azospirillum</taxon>
    </lineage>
</organism>